<dbReference type="EMBL" id="HBGN01007194">
    <property type="protein sequence ID" value="CAD9318166.1"/>
    <property type="molecule type" value="Transcribed_RNA"/>
</dbReference>
<evidence type="ECO:0000313" key="2">
    <source>
        <dbReference type="EMBL" id="CAD9318166.1"/>
    </source>
</evidence>
<organism evidence="2">
    <name type="scientific">Ditylum brightwellii</name>
    <dbReference type="NCBI Taxonomy" id="49249"/>
    <lineage>
        <taxon>Eukaryota</taxon>
        <taxon>Sar</taxon>
        <taxon>Stramenopiles</taxon>
        <taxon>Ochrophyta</taxon>
        <taxon>Bacillariophyta</taxon>
        <taxon>Mediophyceae</taxon>
        <taxon>Lithodesmiophycidae</taxon>
        <taxon>Lithodesmiales</taxon>
        <taxon>Lithodesmiaceae</taxon>
        <taxon>Ditylum</taxon>
    </lineage>
</organism>
<sequence length="740" mass="81679">MIHGSGGAVAAVAARAAAGRQQNQQQYTEYVEQSLVLYQYDVEYRTPAPTSASIPAPASNNSSISREMRLLLAASSNSNGKTKQKSAGTWRKMESEMEELALLQFSPSTIRGKSLVGGEGVKEEFKMDLSLIQQAALSSLRNPMGKFVCDYHSSQTGKKYRFDFMDGSTSKGVIPRYESYPKPPQEQQQQQSSSSSLQSNYDEEEYDPLRESKKVLCLTIIQDAIESSSSPLSSQTDLTLTQQQSLSGGLKKDVSTISLTLDGPLKNPLNLSFFPASSNPTSSPSLLLGSINGSGSYQDFLSSHFRILRAAPASMESLSSPVRSATSPSGQILLLHPDERGRVYVDGIYVATLSSDNNGKQKITEDNNFLPLFGFDLKGVSILRGAAAGPIPSMSSDEEKFKDDGRIMNEAELKWVYSRLLQEVLIDASQLPKNVAGLLYNRLNINQDHDNDDDSYMKHLSEHNDMDESFSIEGGLKKNNNGSQQRRRQVQQELRSCIESEIMSDARYDPVGIAARALAIHFSKIYGKDAYPCEEGAAHEVEKRLVGKKPIVVSHRLLQVLSRGGYFDVGKMEAYEWFSPDASGRRTEYGDIVVREGKGSTKNIVFEEAIRMLLSVGCPAEDVAMEKIVLLNKEKDEQNYSLSMETLSHRSICKYNETEGKFYVNDLLFSLPLSTMDELILSGVGQGDTQGDKASAPVSNNHREDVMTRAFLLGFFIAQEHKDGSILLRFILKHGVAKKG</sequence>
<feature type="region of interest" description="Disordered" evidence="1">
    <location>
        <begin position="470"/>
        <end position="490"/>
    </location>
</feature>
<protein>
    <submittedName>
        <fullName evidence="2">Uncharacterized protein</fullName>
    </submittedName>
</protein>
<feature type="region of interest" description="Disordered" evidence="1">
    <location>
        <begin position="173"/>
        <end position="205"/>
    </location>
</feature>
<dbReference type="AlphaFoldDB" id="A0A7S1YSU1"/>
<evidence type="ECO:0000256" key="1">
    <source>
        <dbReference type="SAM" id="MobiDB-lite"/>
    </source>
</evidence>
<proteinExistence type="predicted"/>
<feature type="compositionally biased region" description="Low complexity" evidence="1">
    <location>
        <begin position="187"/>
        <end position="199"/>
    </location>
</feature>
<gene>
    <name evidence="2" type="ORF">DBRI1063_LOCUS4596</name>
</gene>
<reference evidence="2" key="1">
    <citation type="submission" date="2021-01" db="EMBL/GenBank/DDBJ databases">
        <authorList>
            <person name="Corre E."/>
            <person name="Pelletier E."/>
            <person name="Niang G."/>
            <person name="Scheremetjew M."/>
            <person name="Finn R."/>
            <person name="Kale V."/>
            <person name="Holt S."/>
            <person name="Cochrane G."/>
            <person name="Meng A."/>
            <person name="Brown T."/>
            <person name="Cohen L."/>
        </authorList>
    </citation>
    <scope>NUCLEOTIDE SEQUENCE</scope>
    <source>
        <strain evidence="2">Pop2</strain>
    </source>
</reference>
<name>A0A7S1YSU1_9STRA</name>
<accession>A0A7S1YSU1</accession>